<dbReference type="Gene3D" id="3.90.730.10">
    <property type="entry name" value="Ribonuclease T2-like"/>
    <property type="match status" value="1"/>
</dbReference>
<keyword evidence="9" id="KW-0256">Endoplasmic reticulum</keyword>
<evidence type="ECO:0000256" key="11">
    <source>
        <dbReference type="ARBA" id="ARBA00023180"/>
    </source>
</evidence>
<evidence type="ECO:0000256" key="12">
    <source>
        <dbReference type="ARBA" id="ARBA00023228"/>
    </source>
</evidence>
<evidence type="ECO:0000256" key="7">
    <source>
        <dbReference type="ARBA" id="ARBA00022759"/>
    </source>
</evidence>
<keyword evidence="8" id="KW-0378">Hydrolase</keyword>
<evidence type="ECO:0000313" key="19">
    <source>
        <dbReference type="EMBL" id="KAK2853013.1"/>
    </source>
</evidence>
<dbReference type="FunFam" id="3.90.730.10:FF:000001">
    <property type="entry name" value="Ribonuclease T2"/>
    <property type="match status" value="1"/>
</dbReference>
<dbReference type="GO" id="GO:0033897">
    <property type="term" value="F:ribonuclease T2 activity"/>
    <property type="evidence" value="ECO:0007669"/>
    <property type="project" value="InterPro"/>
</dbReference>
<keyword evidence="11" id="KW-0325">Glycoprotein</keyword>
<evidence type="ECO:0000256" key="18">
    <source>
        <dbReference type="SAM" id="SignalP"/>
    </source>
</evidence>
<keyword evidence="13" id="KW-0456">Lyase</keyword>
<evidence type="ECO:0000256" key="14">
    <source>
        <dbReference type="ARBA" id="ARBA00051280"/>
    </source>
</evidence>
<evidence type="ECO:0000256" key="6">
    <source>
        <dbReference type="ARBA" id="ARBA00022722"/>
    </source>
</evidence>
<dbReference type="GO" id="GO:0016787">
    <property type="term" value="F:hydrolase activity"/>
    <property type="evidence" value="ECO:0007669"/>
    <property type="project" value="UniProtKB-KW"/>
</dbReference>
<dbReference type="Proteomes" id="UP001187315">
    <property type="component" value="Unassembled WGS sequence"/>
</dbReference>
<dbReference type="AlphaFoldDB" id="A0AA88NBQ3"/>
<evidence type="ECO:0000256" key="16">
    <source>
        <dbReference type="PIRSR" id="PIRSR633697-1"/>
    </source>
</evidence>
<dbReference type="EMBL" id="JAVHJS010000007">
    <property type="protein sequence ID" value="KAK2853013.1"/>
    <property type="molecule type" value="Genomic_DNA"/>
</dbReference>
<keyword evidence="7" id="KW-0255">Endonuclease</keyword>
<dbReference type="Pfam" id="PF00445">
    <property type="entry name" value="Ribonuclease_T2"/>
    <property type="match status" value="1"/>
</dbReference>
<comment type="caution">
    <text evidence="19">The sequence shown here is derived from an EMBL/GenBank/DDBJ whole genome shotgun (WGS) entry which is preliminary data.</text>
</comment>
<dbReference type="InterPro" id="IPR036430">
    <property type="entry name" value="RNase_T2-like_sf"/>
</dbReference>
<dbReference type="PROSITE" id="PS00530">
    <property type="entry name" value="RNASE_T2_1"/>
    <property type="match status" value="1"/>
</dbReference>
<reference evidence="19" key="1">
    <citation type="submission" date="2023-08" db="EMBL/GenBank/DDBJ databases">
        <title>Pelteobagrus vachellii genome.</title>
        <authorList>
            <person name="Liu H."/>
        </authorList>
    </citation>
    <scope>NUCLEOTIDE SEQUENCE</scope>
    <source>
        <strain evidence="19">PRFRI_2022a</strain>
        <tissue evidence="19">Muscle</tissue>
    </source>
</reference>
<evidence type="ECO:0000256" key="9">
    <source>
        <dbReference type="ARBA" id="ARBA00022824"/>
    </source>
</evidence>
<keyword evidence="10" id="KW-1015">Disulfide bond</keyword>
<proteinExistence type="inferred from homology"/>
<evidence type="ECO:0000256" key="2">
    <source>
        <dbReference type="ARBA" id="ARBA00004319"/>
    </source>
</evidence>
<evidence type="ECO:0000256" key="13">
    <source>
        <dbReference type="ARBA" id="ARBA00023239"/>
    </source>
</evidence>
<evidence type="ECO:0000256" key="15">
    <source>
        <dbReference type="ARBA" id="ARBA00052670"/>
    </source>
</evidence>
<evidence type="ECO:0000256" key="8">
    <source>
        <dbReference type="ARBA" id="ARBA00022801"/>
    </source>
</evidence>
<keyword evidence="5" id="KW-0964">Secreted</keyword>
<accession>A0AA88NBQ3</accession>
<dbReference type="PANTHER" id="PTHR11240:SF22">
    <property type="entry name" value="RIBONUCLEASE T2"/>
    <property type="match status" value="1"/>
</dbReference>
<feature type="active site" evidence="16">
    <location>
        <position position="106"/>
    </location>
</feature>
<dbReference type="GO" id="GO:0003723">
    <property type="term" value="F:RNA binding"/>
    <property type="evidence" value="ECO:0007669"/>
    <property type="project" value="InterPro"/>
</dbReference>
<organism evidence="19 20">
    <name type="scientific">Tachysurus vachellii</name>
    <name type="common">Darkbarbel catfish</name>
    <name type="synonym">Pelteobagrus vachellii</name>
    <dbReference type="NCBI Taxonomy" id="175792"/>
    <lineage>
        <taxon>Eukaryota</taxon>
        <taxon>Metazoa</taxon>
        <taxon>Chordata</taxon>
        <taxon>Craniata</taxon>
        <taxon>Vertebrata</taxon>
        <taxon>Euteleostomi</taxon>
        <taxon>Actinopterygii</taxon>
        <taxon>Neopterygii</taxon>
        <taxon>Teleostei</taxon>
        <taxon>Ostariophysi</taxon>
        <taxon>Siluriformes</taxon>
        <taxon>Bagridae</taxon>
        <taxon>Tachysurus</taxon>
    </lineage>
</organism>
<keyword evidence="18" id="KW-0732">Signal</keyword>
<evidence type="ECO:0000256" key="5">
    <source>
        <dbReference type="ARBA" id="ARBA00022525"/>
    </source>
</evidence>
<evidence type="ECO:0000256" key="4">
    <source>
        <dbReference type="ARBA" id="ARBA00007469"/>
    </source>
</evidence>
<dbReference type="InterPro" id="IPR001568">
    <property type="entry name" value="RNase_T2-like"/>
</dbReference>
<evidence type="ECO:0000256" key="10">
    <source>
        <dbReference type="ARBA" id="ARBA00023157"/>
    </source>
</evidence>
<evidence type="ECO:0000256" key="17">
    <source>
        <dbReference type="RuleBase" id="RU004328"/>
    </source>
</evidence>
<name>A0AA88NBQ3_TACVA</name>
<dbReference type="InterPro" id="IPR018188">
    <property type="entry name" value="RNase_T2_His_AS_1"/>
</dbReference>
<comment type="catalytic activity">
    <reaction evidence="14">
        <text>a guanylyl-uridine-RNA = a 3'-end 2',3'-cyclophospho-GMP-RNA + a 5'-end dephospho-uridine-RNA</text>
        <dbReference type="Rhea" id="RHEA:81323"/>
        <dbReference type="Rhea" id="RHEA-COMP:17356"/>
        <dbReference type="Rhea" id="RHEA-COMP:19658"/>
        <dbReference type="Rhea" id="RHEA-COMP:19659"/>
        <dbReference type="ChEBI" id="CHEBI:173224"/>
        <dbReference type="ChEBI" id="CHEBI:231849"/>
        <dbReference type="ChEBI" id="CHEBI:231850"/>
    </reaction>
</comment>
<gene>
    <name evidence="19" type="ORF">Q7C36_008214</name>
</gene>
<protein>
    <submittedName>
        <fullName evidence="19">Uncharacterized protein</fullName>
    </submittedName>
</protein>
<dbReference type="GO" id="GO:0006401">
    <property type="term" value="P:RNA catabolic process"/>
    <property type="evidence" value="ECO:0007669"/>
    <property type="project" value="UniProtKB-ARBA"/>
</dbReference>
<dbReference type="PANTHER" id="PTHR11240">
    <property type="entry name" value="RIBONUCLEASE T2"/>
    <property type="match status" value="1"/>
</dbReference>
<sequence length="249" mass="28828">MKSHVIILCLGFVFMTSVHSTPRKEWTKLILTQHWPKTFCIMEKCTANFSYWTLHGLWPNTGAECNASWHFNASLIEDLLPEMKTYWPDLLKPQSTTFWKHEWTKHGTCAAQEEAMDSQHKYFNKALELYHKLDLDGVLKKSNIVPSENYYKFTDVEGSINSAFGVHTKIQCVSHEKESEFQILGQIEICFDKQFQLVDCEKSTEELQSRDEGEIIFNNNNNPGYIVCDASLPVYYPPLGSTLQTPRFL</sequence>
<evidence type="ECO:0000256" key="1">
    <source>
        <dbReference type="ARBA" id="ARBA00004227"/>
    </source>
</evidence>
<comment type="similarity">
    <text evidence="4 17">Belongs to the RNase T2 family.</text>
</comment>
<evidence type="ECO:0000313" key="20">
    <source>
        <dbReference type="Proteomes" id="UP001187315"/>
    </source>
</evidence>
<keyword evidence="12" id="KW-0458">Lysosome</keyword>
<keyword evidence="20" id="KW-1185">Reference proteome</keyword>
<comment type="subcellular location">
    <subcellularLocation>
        <location evidence="2">Endoplasmic reticulum lumen</location>
    </subcellularLocation>
    <subcellularLocation>
        <location evidence="1">Lysosome lumen</location>
    </subcellularLocation>
    <subcellularLocation>
        <location evidence="3">Secreted</location>
    </subcellularLocation>
</comment>
<dbReference type="GO" id="GO:0005788">
    <property type="term" value="C:endoplasmic reticulum lumen"/>
    <property type="evidence" value="ECO:0007669"/>
    <property type="project" value="UniProtKB-SubCell"/>
</dbReference>
<feature type="chain" id="PRO_5041685299" evidence="18">
    <location>
        <begin position="21"/>
        <end position="249"/>
    </location>
</feature>
<dbReference type="PROSITE" id="PS00531">
    <property type="entry name" value="RNASE_T2_2"/>
    <property type="match status" value="1"/>
</dbReference>
<feature type="signal peptide" evidence="18">
    <location>
        <begin position="1"/>
        <end position="20"/>
    </location>
</feature>
<dbReference type="SUPFAM" id="SSF55895">
    <property type="entry name" value="Ribonuclease Rh-like"/>
    <property type="match status" value="1"/>
</dbReference>
<feature type="active site" evidence="16">
    <location>
        <position position="55"/>
    </location>
</feature>
<feature type="active site" evidence="16">
    <location>
        <position position="102"/>
    </location>
</feature>
<evidence type="ECO:0000256" key="3">
    <source>
        <dbReference type="ARBA" id="ARBA00004613"/>
    </source>
</evidence>
<comment type="catalytic activity">
    <reaction evidence="15">
        <text>an adenylyl-uridine-RNA = a 3'-end 2',3'-cyclophospho-AMP-RNA + a 5'-end dephospho-uridine-RNA</text>
        <dbReference type="Rhea" id="RHEA:81383"/>
        <dbReference type="Rhea" id="RHEA-COMP:17356"/>
        <dbReference type="Rhea" id="RHEA-COMP:19675"/>
        <dbReference type="Rhea" id="RHEA-COMP:19676"/>
        <dbReference type="ChEBI" id="CHEBI:173224"/>
        <dbReference type="ChEBI" id="CHEBI:231879"/>
        <dbReference type="ChEBI" id="CHEBI:231881"/>
    </reaction>
    <physiologicalReaction direction="left-to-right" evidence="15">
        <dbReference type="Rhea" id="RHEA:81384"/>
    </physiologicalReaction>
</comment>
<dbReference type="InterPro" id="IPR033130">
    <property type="entry name" value="RNase_T2_His_AS_2"/>
</dbReference>
<dbReference type="CDD" id="cd01061">
    <property type="entry name" value="RNase_T2_euk"/>
    <property type="match status" value="1"/>
</dbReference>
<dbReference type="GO" id="GO:0005576">
    <property type="term" value="C:extracellular region"/>
    <property type="evidence" value="ECO:0007669"/>
    <property type="project" value="UniProtKB-SubCell"/>
</dbReference>
<dbReference type="GO" id="GO:0043202">
    <property type="term" value="C:lysosomal lumen"/>
    <property type="evidence" value="ECO:0007669"/>
    <property type="project" value="UniProtKB-SubCell"/>
</dbReference>
<dbReference type="InterPro" id="IPR033697">
    <property type="entry name" value="Ribonuclease_T2_eukaryotic"/>
</dbReference>
<keyword evidence="6" id="KW-0540">Nuclease</keyword>